<dbReference type="Pfam" id="PF13560">
    <property type="entry name" value="HTH_31"/>
    <property type="match status" value="1"/>
</dbReference>
<dbReference type="InterPro" id="IPR041413">
    <property type="entry name" value="MLTR_LBD"/>
</dbReference>
<dbReference type="PROSITE" id="PS50943">
    <property type="entry name" value="HTH_CROC1"/>
    <property type="match status" value="1"/>
</dbReference>
<dbReference type="GO" id="GO:0003677">
    <property type="term" value="F:DNA binding"/>
    <property type="evidence" value="ECO:0007669"/>
    <property type="project" value="InterPro"/>
</dbReference>
<dbReference type="Proteomes" id="UP001140293">
    <property type="component" value="Unassembled WGS sequence"/>
</dbReference>
<gene>
    <name evidence="2" type="ORF">H7I41_17525</name>
</gene>
<dbReference type="PANTHER" id="PTHR35010:SF2">
    <property type="entry name" value="BLL4672 PROTEIN"/>
    <property type="match status" value="1"/>
</dbReference>
<name>A0A9X3BNM5_9MYCO</name>
<dbReference type="SMART" id="SM00530">
    <property type="entry name" value="HTH_XRE"/>
    <property type="match status" value="1"/>
</dbReference>
<feature type="domain" description="HTH cro/C1-type" evidence="1">
    <location>
        <begin position="33"/>
        <end position="80"/>
    </location>
</feature>
<dbReference type="EMBL" id="JACKSJ010000148">
    <property type="protein sequence ID" value="MCV7171719.1"/>
    <property type="molecule type" value="Genomic_DNA"/>
</dbReference>
<dbReference type="AlphaFoldDB" id="A0A9X3BNM5"/>
<dbReference type="Gene3D" id="3.30.450.180">
    <property type="match status" value="1"/>
</dbReference>
<organism evidence="2 3">
    <name type="scientific">[Mycobacterium] manitobense</name>
    <dbReference type="NCBI Taxonomy" id="190147"/>
    <lineage>
        <taxon>Bacteria</taxon>
        <taxon>Bacillati</taxon>
        <taxon>Actinomycetota</taxon>
        <taxon>Actinomycetes</taxon>
        <taxon>Mycobacteriales</taxon>
        <taxon>Mycobacteriaceae</taxon>
        <taxon>Mycolicibacterium</taxon>
    </lineage>
</organism>
<proteinExistence type="predicted"/>
<reference evidence="2" key="2">
    <citation type="journal article" date="2022" name="BMC Genomics">
        <title>Comparative genome analysis of mycobacteria focusing on tRNA and non-coding RNA.</title>
        <authorList>
            <person name="Behra P.R.K."/>
            <person name="Pettersson B.M.F."/>
            <person name="Ramesh M."/>
            <person name="Das S."/>
            <person name="Dasgupta S."/>
            <person name="Kirsebom L.A."/>
        </authorList>
    </citation>
    <scope>NUCLEOTIDE SEQUENCE</scope>
    <source>
        <strain evidence="2">DSM 44615</strain>
    </source>
</reference>
<protein>
    <submittedName>
        <fullName evidence="2">Helix-turn-helix domain-containing protein</fullName>
    </submittedName>
</protein>
<accession>A0A9X3BNM5</accession>
<evidence type="ECO:0000313" key="2">
    <source>
        <dbReference type="EMBL" id="MCV7171719.1"/>
    </source>
</evidence>
<evidence type="ECO:0000313" key="3">
    <source>
        <dbReference type="Proteomes" id="UP001140293"/>
    </source>
</evidence>
<comment type="caution">
    <text evidence="2">The sequence shown here is derived from an EMBL/GenBank/DDBJ whole genome shotgun (WGS) entry which is preliminary data.</text>
</comment>
<keyword evidence="3" id="KW-1185">Reference proteome</keyword>
<dbReference type="Gene3D" id="1.10.260.40">
    <property type="entry name" value="lambda repressor-like DNA-binding domains"/>
    <property type="match status" value="1"/>
</dbReference>
<reference evidence="2" key="1">
    <citation type="submission" date="2020-07" db="EMBL/GenBank/DDBJ databases">
        <authorList>
            <person name="Pettersson B.M.F."/>
            <person name="Behra P.R.K."/>
            <person name="Ramesh M."/>
            <person name="Das S."/>
            <person name="Dasgupta S."/>
            <person name="Kirsebom L.A."/>
        </authorList>
    </citation>
    <scope>NUCLEOTIDE SEQUENCE</scope>
    <source>
        <strain evidence="2">DSM 44615</strain>
    </source>
</reference>
<dbReference type="RefSeq" id="WP_264013904.1">
    <property type="nucleotide sequence ID" value="NZ_JACKSJ010000148.1"/>
</dbReference>
<sequence>MDGQAAGRFLRAVRESREPADFGFSAQGRRTSGLRRSEVAELAHISVEHYTNVERARGSAPSDQVVAAIADALRLHADERRHLFQLIGRSVPLEQAPSMEVTPSVAELVAGLGTTAAMVLSARYDVLAWNAEAVVLMEDFGAIPPAERNIARRHFLPPPDVPPHYGMTGGAEFSRIVVGQLRATVARYPRDPMTRGLIADLRAGSPEFAELWDDATVITVTHMIKRLDHPELGRLTLACDMLQDPHRDQSIVMFSVVSAARRDADQAAAAS</sequence>
<dbReference type="SUPFAM" id="SSF47413">
    <property type="entry name" value="lambda repressor-like DNA-binding domains"/>
    <property type="match status" value="1"/>
</dbReference>
<dbReference type="PANTHER" id="PTHR35010">
    <property type="entry name" value="BLL4672 PROTEIN-RELATED"/>
    <property type="match status" value="1"/>
</dbReference>
<dbReference type="InterPro" id="IPR001387">
    <property type="entry name" value="Cro/C1-type_HTH"/>
</dbReference>
<evidence type="ECO:0000259" key="1">
    <source>
        <dbReference type="PROSITE" id="PS50943"/>
    </source>
</evidence>
<dbReference type="Pfam" id="PF17765">
    <property type="entry name" value="MLTR_LBD"/>
    <property type="match status" value="1"/>
</dbReference>
<dbReference type="InterPro" id="IPR010982">
    <property type="entry name" value="Lambda_DNA-bd_dom_sf"/>
</dbReference>